<dbReference type="PANTHER" id="PTHR47990">
    <property type="entry name" value="2-OXOGLUTARATE (2OG) AND FE(II)-DEPENDENT OXYGENASE SUPERFAMILY PROTEIN-RELATED"/>
    <property type="match status" value="1"/>
</dbReference>
<comment type="caution">
    <text evidence="5">The sequence shown here is derived from an EMBL/GenBank/DDBJ whole genome shotgun (WGS) entry which is preliminary data.</text>
</comment>
<dbReference type="SUPFAM" id="SSF51197">
    <property type="entry name" value="Clavaminate synthase-like"/>
    <property type="match status" value="1"/>
</dbReference>
<evidence type="ECO:0000256" key="3">
    <source>
        <dbReference type="RuleBase" id="RU003682"/>
    </source>
</evidence>
<keyword evidence="3" id="KW-0560">Oxidoreductase</keyword>
<gene>
    <name evidence="5" type="ORF">UO65_0050</name>
</gene>
<dbReference type="PROSITE" id="PS51471">
    <property type="entry name" value="FE2OG_OXY"/>
    <property type="match status" value="1"/>
</dbReference>
<keyword evidence="6" id="KW-1185">Reference proteome</keyword>
<keyword evidence="3" id="KW-0479">Metal-binding</keyword>
<organism evidence="5 6">
    <name type="scientific">Actinokineospora spheciospongiae</name>
    <dbReference type="NCBI Taxonomy" id="909613"/>
    <lineage>
        <taxon>Bacteria</taxon>
        <taxon>Bacillati</taxon>
        <taxon>Actinomycetota</taxon>
        <taxon>Actinomycetes</taxon>
        <taxon>Pseudonocardiales</taxon>
        <taxon>Pseudonocardiaceae</taxon>
        <taxon>Actinokineospora</taxon>
    </lineage>
</organism>
<dbReference type="Pfam" id="PF03171">
    <property type="entry name" value="2OG-FeII_Oxy"/>
    <property type="match status" value="1"/>
</dbReference>
<keyword evidence="2" id="KW-0045">Antibiotic biosynthesis</keyword>
<dbReference type="InterPro" id="IPR005123">
    <property type="entry name" value="Oxoglu/Fe-dep_dioxygenase_dom"/>
</dbReference>
<evidence type="ECO:0000259" key="4">
    <source>
        <dbReference type="PROSITE" id="PS51471"/>
    </source>
</evidence>
<protein>
    <recommendedName>
        <fullName evidence="4">Fe2OG dioxygenase domain-containing protein</fullName>
    </recommendedName>
</protein>
<evidence type="ECO:0000313" key="6">
    <source>
        <dbReference type="Proteomes" id="UP000019277"/>
    </source>
</evidence>
<comment type="similarity">
    <text evidence="3">Belongs to the iron/ascorbate-dependent oxidoreductase family.</text>
</comment>
<dbReference type="eggNOG" id="COG3491">
    <property type="taxonomic scope" value="Bacteria"/>
</dbReference>
<accession>W7IVP4</accession>
<dbReference type="InterPro" id="IPR050231">
    <property type="entry name" value="Iron_ascorbate_oxido_reductase"/>
</dbReference>
<dbReference type="InterPro" id="IPR044861">
    <property type="entry name" value="IPNS-like_FE2OG_OXY"/>
</dbReference>
<reference evidence="5 6" key="1">
    <citation type="journal article" date="2014" name="Genome Announc.">
        <title>Draft Genome Sequence of the Antitrypanosomally Active Sponge-Associated Bacterium Actinokineospora sp. Strain EG49.</title>
        <authorList>
            <person name="Harjes J."/>
            <person name="Ryu T."/>
            <person name="Abdelmohsen U.R."/>
            <person name="Moitinho-Silva L."/>
            <person name="Horn H."/>
            <person name="Ravasi T."/>
            <person name="Hentschel U."/>
        </authorList>
    </citation>
    <scope>NUCLEOTIDE SEQUENCE [LARGE SCALE GENOMIC DNA]</scope>
    <source>
        <strain evidence="5 6">EG49</strain>
    </source>
</reference>
<dbReference type="GO" id="GO:0016491">
    <property type="term" value="F:oxidoreductase activity"/>
    <property type="evidence" value="ECO:0007669"/>
    <property type="project" value="UniProtKB-KW"/>
</dbReference>
<dbReference type="GO" id="GO:0046872">
    <property type="term" value="F:metal ion binding"/>
    <property type="evidence" value="ECO:0007669"/>
    <property type="project" value="UniProtKB-KW"/>
</dbReference>
<dbReference type="Gene3D" id="2.60.120.330">
    <property type="entry name" value="B-lactam Antibiotic, Isopenicillin N Synthase, Chain"/>
    <property type="match status" value="1"/>
</dbReference>
<dbReference type="GO" id="GO:0017000">
    <property type="term" value="P:antibiotic biosynthetic process"/>
    <property type="evidence" value="ECO:0007669"/>
    <property type="project" value="UniProtKB-KW"/>
</dbReference>
<dbReference type="AlphaFoldDB" id="W7IVP4"/>
<dbReference type="Proteomes" id="UP000019277">
    <property type="component" value="Unassembled WGS sequence"/>
</dbReference>
<proteinExistence type="inferred from homology"/>
<dbReference type="InterPro" id="IPR027443">
    <property type="entry name" value="IPNS-like_sf"/>
</dbReference>
<evidence type="ECO:0000256" key="1">
    <source>
        <dbReference type="ARBA" id="ARBA00004792"/>
    </source>
</evidence>
<evidence type="ECO:0000256" key="2">
    <source>
        <dbReference type="ARBA" id="ARBA00023194"/>
    </source>
</evidence>
<comment type="pathway">
    <text evidence="1">Antibiotic biosynthesis.</text>
</comment>
<sequence>MEFDRPDGAAEALRAGAFLLRMPDDLDPAPGLDLCRRFYLPPVPGDRYRGHREHGHPASKLGYEDRPDQVEQLQIEAHLWQRYFPEEVTSLLERMEEITGTALHALLSAAGVPAGDADEALGGHHGGLCYTTVNHYRGDLDRRVGIVEHTDSGYITLFHADQPGFEVLDNGRWTPIELPERHFVVNLGDAFDVLTRHLPHPGTAVLHRVAAAGPGQPDRSSFTIYMGPSYGMVLRQYTSDGELVDYQSFRDFSVAKAARMGYQFHDRI</sequence>
<dbReference type="EMBL" id="AYXG01000004">
    <property type="protein sequence ID" value="EWC64443.1"/>
    <property type="molecule type" value="Genomic_DNA"/>
</dbReference>
<dbReference type="STRING" id="909613.UO65_0050"/>
<keyword evidence="3" id="KW-0408">Iron</keyword>
<feature type="domain" description="Fe2OG dioxygenase" evidence="4">
    <location>
        <begin position="123"/>
        <end position="228"/>
    </location>
</feature>
<name>W7IVP4_9PSEU</name>
<evidence type="ECO:0000313" key="5">
    <source>
        <dbReference type="EMBL" id="EWC64443.1"/>
    </source>
</evidence>